<accession>A0A8T4KW73</accession>
<feature type="non-terminal residue" evidence="3">
    <location>
        <position position="1"/>
    </location>
</feature>
<evidence type="ECO:0000256" key="1">
    <source>
        <dbReference type="ARBA" id="ARBA00023002"/>
    </source>
</evidence>
<name>A0A8T4KW73_9ARCH</name>
<dbReference type="InterPro" id="IPR001501">
    <property type="entry name" value="Ni-dep_hyd_lsu"/>
</dbReference>
<feature type="binding site" evidence="2">
    <location>
        <position position="414"/>
    </location>
    <ligand>
        <name>Fe cation</name>
        <dbReference type="ChEBI" id="CHEBI:24875"/>
    </ligand>
</feature>
<feature type="binding site" evidence="2">
    <location>
        <position position="61"/>
    </location>
    <ligand>
        <name>Ni(2+)</name>
        <dbReference type="ChEBI" id="CHEBI:49786"/>
    </ligand>
</feature>
<dbReference type="PROSITE" id="PS00508">
    <property type="entry name" value="NI_HGENASE_L_2"/>
    <property type="match status" value="1"/>
</dbReference>
<comment type="cofactor">
    <cofactor evidence="2">
        <name>Ni(2+)</name>
        <dbReference type="ChEBI" id="CHEBI:49786"/>
    </cofactor>
</comment>
<reference evidence="3" key="2">
    <citation type="submission" date="2021-05" db="EMBL/GenBank/DDBJ databases">
        <title>Protein family content uncovers lineage relationships and bacterial pathway maintenance mechanisms in DPANN archaea.</title>
        <authorList>
            <person name="Castelle C.J."/>
            <person name="Meheust R."/>
            <person name="Jaffe A.L."/>
            <person name="Seitz K."/>
            <person name="Gong X."/>
            <person name="Baker B.J."/>
            <person name="Banfield J.F."/>
        </authorList>
    </citation>
    <scope>NUCLEOTIDE SEQUENCE</scope>
    <source>
        <strain evidence="3">RIFCSPHIGHO2_01_FULL_AR10_44_11</strain>
    </source>
</reference>
<dbReference type="GO" id="GO:0016151">
    <property type="term" value="F:nickel cation binding"/>
    <property type="evidence" value="ECO:0007669"/>
    <property type="project" value="InterPro"/>
</dbReference>
<dbReference type="Pfam" id="PF00374">
    <property type="entry name" value="NiFeSe_Hases"/>
    <property type="match status" value="2"/>
</dbReference>
<evidence type="ECO:0000313" key="4">
    <source>
        <dbReference type="Proteomes" id="UP000677687"/>
    </source>
</evidence>
<keyword evidence="2" id="KW-0479">Metal-binding</keyword>
<dbReference type="PANTHER" id="PTHR43600:SF4">
    <property type="entry name" value="CYTOSOLIC NIFE-HYDROGENASE, ALPHA SUBUNIT"/>
    <property type="match status" value="1"/>
</dbReference>
<feature type="binding site" evidence="2">
    <location>
        <position position="417"/>
    </location>
    <ligand>
        <name>Mg(2+)</name>
        <dbReference type="ChEBI" id="CHEBI:18420"/>
    </ligand>
</feature>
<dbReference type="InterPro" id="IPR018194">
    <property type="entry name" value="Ni-dep_hyd_lsu_Ni_BS"/>
</dbReference>
<gene>
    <name evidence="3" type="ORF">J4415_02010</name>
</gene>
<reference evidence="3" key="1">
    <citation type="submission" date="2021-03" db="EMBL/GenBank/DDBJ databases">
        <authorList>
            <person name="Jaffe A."/>
        </authorList>
    </citation>
    <scope>NUCLEOTIDE SEQUENCE</scope>
    <source>
        <strain evidence="3">RIFCSPHIGHO2_01_FULL_AR10_44_11</strain>
    </source>
</reference>
<feature type="binding site" evidence="2">
    <location>
        <position position="411"/>
    </location>
    <ligand>
        <name>Ni(2+)</name>
        <dbReference type="ChEBI" id="CHEBI:49786"/>
    </ligand>
</feature>
<dbReference type="Gene3D" id="1.10.645.10">
    <property type="entry name" value="Cytochrome-c3 Hydrogenase, chain B"/>
    <property type="match status" value="1"/>
</dbReference>
<dbReference type="EMBL" id="JAGVWD010000027">
    <property type="protein sequence ID" value="MBS3057379.1"/>
    <property type="molecule type" value="Genomic_DNA"/>
</dbReference>
<feature type="binding site" evidence="2">
    <location>
        <position position="367"/>
    </location>
    <ligand>
        <name>Mg(2+)</name>
        <dbReference type="ChEBI" id="CHEBI:18420"/>
    </ligand>
</feature>
<evidence type="ECO:0000313" key="3">
    <source>
        <dbReference type="EMBL" id="MBS3057379.1"/>
    </source>
</evidence>
<comment type="cofactor">
    <cofactor evidence="2">
        <name>Fe cation</name>
        <dbReference type="ChEBI" id="CHEBI:24875"/>
    </cofactor>
</comment>
<feature type="binding site" evidence="2">
    <location>
        <position position="42"/>
    </location>
    <ligand>
        <name>Mg(2+)</name>
        <dbReference type="ChEBI" id="CHEBI:18420"/>
    </ligand>
</feature>
<dbReference type="PANTHER" id="PTHR43600">
    <property type="entry name" value="COENZYME F420 HYDROGENASE, SUBUNIT ALPHA"/>
    <property type="match status" value="1"/>
</dbReference>
<keyword evidence="2" id="KW-0460">Magnesium</keyword>
<organism evidence="3 4">
    <name type="scientific">Candidatus Iainarchaeum sp</name>
    <dbReference type="NCBI Taxonomy" id="3101447"/>
    <lineage>
        <taxon>Archaea</taxon>
        <taxon>Candidatus Iainarchaeota</taxon>
        <taxon>Candidatus Iainarchaeia</taxon>
        <taxon>Candidatus Iainarchaeales</taxon>
        <taxon>Candidatus Iainarchaeaceae</taxon>
        <taxon>Candidatus Iainarchaeum</taxon>
    </lineage>
</organism>
<feature type="binding site" evidence="2">
    <location>
        <position position="64"/>
    </location>
    <ligand>
        <name>Fe cation</name>
        <dbReference type="ChEBI" id="CHEBI:24875"/>
    </ligand>
</feature>
<dbReference type="GO" id="GO:0008901">
    <property type="term" value="F:ferredoxin hydrogenase activity"/>
    <property type="evidence" value="ECO:0007669"/>
    <property type="project" value="InterPro"/>
</dbReference>
<dbReference type="AlphaFoldDB" id="A0A8T4KW73"/>
<keyword evidence="2" id="KW-0533">Nickel</keyword>
<evidence type="ECO:0000256" key="2">
    <source>
        <dbReference type="PIRSR" id="PIRSR601501-1"/>
    </source>
</evidence>
<sequence length="426" mass="48212">DEHFSLHDITKIEGHANLEVQMHNSVVEKCEFQVSENHRFFEEMAIGKSFEEIPLIMSRICGFCCSSHLNTAIEACEKALGFEASEQTLLLREISANMEFLKSHALHLYLLVLPDFLGKESVLHFDAKEHQYIHDALDFKKVATDILNVLGARAYHTVNFRVGGFSRFPSQEGLDSCLHELEKIRPKAFEAIELFSGFVSGKLFERKTNYVGLVGKDYCLTCGSIQCSDGTIIPEEKFLEHLKEFVVPYSTAKAAKFNGQEYSVGALARINLNEKELCSDAKKSIKDFKLKFPNFSPFYNNAAQAIEMLQCIDESIKILREIKIREEPLPKIAPKENTGIGVTEAPRGVLYHSYSIGADGLIKKGNIVVPTLQNTRNIESDLKKFIPSLMHLQKEKAELEIEKLIRAYDPCISCSTHFLKVNWKLL</sequence>
<dbReference type="SUPFAM" id="SSF56762">
    <property type="entry name" value="HydB/Nqo4-like"/>
    <property type="match status" value="1"/>
</dbReference>
<keyword evidence="1" id="KW-0560">Oxidoreductase</keyword>
<dbReference type="Proteomes" id="UP000677687">
    <property type="component" value="Unassembled WGS sequence"/>
</dbReference>
<dbReference type="InterPro" id="IPR029014">
    <property type="entry name" value="NiFe-Hase_large"/>
</dbReference>
<protein>
    <submittedName>
        <fullName evidence="3">Ni/Fe hydrogenase subunit alpha</fullName>
    </submittedName>
</protein>
<keyword evidence="2" id="KW-0408">Iron</keyword>
<feature type="binding site" evidence="2">
    <location>
        <position position="64"/>
    </location>
    <ligand>
        <name>Ni(2+)</name>
        <dbReference type="ChEBI" id="CHEBI:49786"/>
    </ligand>
</feature>
<proteinExistence type="predicted"/>
<comment type="caution">
    <text evidence="3">The sequence shown here is derived from an EMBL/GenBank/DDBJ whole genome shotgun (WGS) entry which is preliminary data.</text>
</comment>